<evidence type="ECO:0000256" key="1">
    <source>
        <dbReference type="SAM" id="MobiDB-lite"/>
    </source>
</evidence>
<dbReference type="Pfam" id="PF05097">
    <property type="entry name" value="DUF688"/>
    <property type="match status" value="1"/>
</dbReference>
<comment type="caution">
    <text evidence="2">The sequence shown here is derived from an EMBL/GenBank/DDBJ whole genome shotgun (WGS) entry which is preliminary data.</text>
</comment>
<evidence type="ECO:0000313" key="3">
    <source>
        <dbReference type="Proteomes" id="UP001346149"/>
    </source>
</evidence>
<feature type="region of interest" description="Disordered" evidence="1">
    <location>
        <begin position="177"/>
        <end position="204"/>
    </location>
</feature>
<name>A0AAN7MJ76_TRANT</name>
<feature type="region of interest" description="Disordered" evidence="1">
    <location>
        <begin position="1"/>
        <end position="25"/>
    </location>
</feature>
<protein>
    <submittedName>
        <fullName evidence="2">Uncharacterized protein</fullName>
    </submittedName>
</protein>
<dbReference type="InterPro" id="IPR007789">
    <property type="entry name" value="DUF688"/>
</dbReference>
<reference evidence="2 3" key="1">
    <citation type="journal article" date="2023" name="Hortic Res">
        <title>Pangenome of water caltrop reveals structural variations and asymmetric subgenome divergence after allopolyploidization.</title>
        <authorList>
            <person name="Zhang X."/>
            <person name="Chen Y."/>
            <person name="Wang L."/>
            <person name="Yuan Y."/>
            <person name="Fang M."/>
            <person name="Shi L."/>
            <person name="Lu R."/>
            <person name="Comes H.P."/>
            <person name="Ma Y."/>
            <person name="Chen Y."/>
            <person name="Huang G."/>
            <person name="Zhou Y."/>
            <person name="Zheng Z."/>
            <person name="Qiu Y."/>
        </authorList>
    </citation>
    <scope>NUCLEOTIDE SEQUENCE [LARGE SCALE GENOMIC DNA]</scope>
    <source>
        <strain evidence="2">F231</strain>
    </source>
</reference>
<evidence type="ECO:0000313" key="2">
    <source>
        <dbReference type="EMBL" id="KAK4797500.1"/>
    </source>
</evidence>
<accession>A0AAN7MJ76</accession>
<sequence>MPVSVSPTGHSLSSSAKPTLGLTDRGDDDGKFFSRLVSKESSSITNSSFRVYYAGVAGKVPFMWESQPGTPKHALFASSDSFSDLPPLTPPPSSLRRTSTVKQPEKRTTTRSPSFLHYVLGKIRVTRPRWLPGFGFSTSGSVPAGLGFLPIKAKLDYRGKGSRFLRQGSLDSINPIDDDEEEANMAGPQQQAGRCFSIGRRNRS</sequence>
<dbReference type="PANTHER" id="PTHR33257:SF58">
    <property type="entry name" value="REJ DOMAIN-CONTAINING PROTEIN"/>
    <property type="match status" value="1"/>
</dbReference>
<dbReference type="Proteomes" id="UP001346149">
    <property type="component" value="Unassembled WGS sequence"/>
</dbReference>
<gene>
    <name evidence="2" type="ORF">SAY86_029826</name>
</gene>
<keyword evidence="3" id="KW-1185">Reference proteome</keyword>
<proteinExistence type="predicted"/>
<feature type="compositionally biased region" description="Polar residues" evidence="1">
    <location>
        <begin position="1"/>
        <end position="17"/>
    </location>
</feature>
<dbReference type="AlphaFoldDB" id="A0AAN7MJ76"/>
<dbReference type="PANTHER" id="PTHR33257">
    <property type="entry name" value="OS05G0165500 PROTEIN"/>
    <property type="match status" value="1"/>
</dbReference>
<dbReference type="EMBL" id="JAXQNO010000005">
    <property type="protein sequence ID" value="KAK4797500.1"/>
    <property type="molecule type" value="Genomic_DNA"/>
</dbReference>
<feature type="region of interest" description="Disordered" evidence="1">
    <location>
        <begin position="81"/>
        <end position="108"/>
    </location>
</feature>
<organism evidence="2 3">
    <name type="scientific">Trapa natans</name>
    <name type="common">Water chestnut</name>
    <dbReference type="NCBI Taxonomy" id="22666"/>
    <lineage>
        <taxon>Eukaryota</taxon>
        <taxon>Viridiplantae</taxon>
        <taxon>Streptophyta</taxon>
        <taxon>Embryophyta</taxon>
        <taxon>Tracheophyta</taxon>
        <taxon>Spermatophyta</taxon>
        <taxon>Magnoliopsida</taxon>
        <taxon>eudicotyledons</taxon>
        <taxon>Gunneridae</taxon>
        <taxon>Pentapetalae</taxon>
        <taxon>rosids</taxon>
        <taxon>malvids</taxon>
        <taxon>Myrtales</taxon>
        <taxon>Lythraceae</taxon>
        <taxon>Trapa</taxon>
    </lineage>
</organism>